<organism evidence="1">
    <name type="scientific">Spodoptera frugiperda</name>
    <name type="common">Fall armyworm</name>
    <dbReference type="NCBI Taxonomy" id="7108"/>
    <lineage>
        <taxon>Eukaryota</taxon>
        <taxon>Metazoa</taxon>
        <taxon>Ecdysozoa</taxon>
        <taxon>Arthropoda</taxon>
        <taxon>Hexapoda</taxon>
        <taxon>Insecta</taxon>
        <taxon>Pterygota</taxon>
        <taxon>Neoptera</taxon>
        <taxon>Endopterygota</taxon>
        <taxon>Lepidoptera</taxon>
        <taxon>Glossata</taxon>
        <taxon>Ditrysia</taxon>
        <taxon>Noctuoidea</taxon>
        <taxon>Noctuidae</taxon>
        <taxon>Amphipyrinae</taxon>
        <taxon>Spodoptera</taxon>
    </lineage>
</organism>
<dbReference type="AlphaFoldDB" id="A0A2H1WSH3"/>
<dbReference type="EMBL" id="ODYU01010731">
    <property type="protein sequence ID" value="SOQ56020.1"/>
    <property type="molecule type" value="Genomic_DNA"/>
</dbReference>
<protein>
    <submittedName>
        <fullName evidence="1">SFRICE_007551</fullName>
    </submittedName>
</protein>
<sequence>MKYDLKSNAVSRLVFLGDSFLPNMSCGIRDFFNRATKSASEMKKFRDAQGLRIPSLDEFKGDNQPMSSPVLDEVRGSDRLLLTKNNPVSTSALRAGAPLLIWFWYWIVIILTNYSDQHLLLASANGFARSPVKPMIRMRGNADVRLDGEAILDLLPGNTTDCVMLRDSPGAVLAFVGNRDRFLYYDELGLVVFGARLNEPLDNYRWDYRSALLGYWVVS</sequence>
<accession>A0A2H1WSH3</accession>
<gene>
    <name evidence="1" type="ORF">SFRICE_007551</name>
</gene>
<evidence type="ECO:0000313" key="1">
    <source>
        <dbReference type="EMBL" id="SOQ56020.1"/>
    </source>
</evidence>
<reference evidence="1" key="1">
    <citation type="submission" date="2016-07" db="EMBL/GenBank/DDBJ databases">
        <authorList>
            <person name="Bretaudeau A."/>
        </authorList>
    </citation>
    <scope>NUCLEOTIDE SEQUENCE</scope>
    <source>
        <strain evidence="1">Rice</strain>
        <tissue evidence="1">Whole body</tissue>
    </source>
</reference>
<proteinExistence type="predicted"/>
<name>A0A2H1WSH3_SPOFR</name>